<dbReference type="RefSeq" id="WP_221303807.1">
    <property type="nucleotide sequence ID" value="NZ_JACHBW010000016.1"/>
</dbReference>
<organism evidence="2 3">
    <name type="scientific">Paraburkholderia bannensis</name>
    <dbReference type="NCBI Taxonomy" id="765414"/>
    <lineage>
        <taxon>Bacteria</taxon>
        <taxon>Pseudomonadati</taxon>
        <taxon>Pseudomonadota</taxon>
        <taxon>Betaproteobacteria</taxon>
        <taxon>Burkholderiales</taxon>
        <taxon>Burkholderiaceae</taxon>
        <taxon>Paraburkholderia</taxon>
    </lineage>
</organism>
<evidence type="ECO:0000313" key="2">
    <source>
        <dbReference type="EMBL" id="MBB6105193.1"/>
    </source>
</evidence>
<dbReference type="Pfam" id="PF13730">
    <property type="entry name" value="HTH_36"/>
    <property type="match status" value="1"/>
</dbReference>
<reference evidence="2 3" key="1">
    <citation type="submission" date="2020-08" db="EMBL/GenBank/DDBJ databases">
        <title>Above-ground endophytic microbial communities from plants in different locations in the United States.</title>
        <authorList>
            <person name="Frank C."/>
        </authorList>
    </citation>
    <scope>NUCLEOTIDE SEQUENCE [LARGE SCALE GENOMIC DNA]</scope>
    <source>
        <strain evidence="2 3">WP4_2_2</strain>
    </source>
</reference>
<comment type="caution">
    <text evidence="2">The sequence shown here is derived from an EMBL/GenBank/DDBJ whole genome shotgun (WGS) entry which is preliminary data.</text>
</comment>
<name>A0A7W9WVS5_9BURK</name>
<evidence type="ECO:0008006" key="4">
    <source>
        <dbReference type="Google" id="ProtNLM"/>
    </source>
</evidence>
<evidence type="ECO:0000256" key="1">
    <source>
        <dbReference type="SAM" id="MobiDB-lite"/>
    </source>
</evidence>
<proteinExistence type="predicted"/>
<feature type="region of interest" description="Disordered" evidence="1">
    <location>
        <begin position="126"/>
        <end position="210"/>
    </location>
</feature>
<sequence>MRTISPFFTWRRAMARSELPSTTKLVLFVIAEYANGVDEIVWPSVERIAELASLSERSVGTHITLAEQSGWLTRWKSRKHGRKWAHGHYRLSVPESAARTQINMAEFDLAADVDNSEFEGSVAQELGNLEGDSGNPPLNRKEEPVSGNAQKIGSLPEGGSDDAQKMSRESESYRNDVPTSKPVNRSTYTTSLSNTSVVSTTPGDQREKPVDDENSLALWMLERIRQRMPDLPQPDLGEWATDLHAMITDDGHTAQEIARLFAWADADRFWSAIVIAPARLRKNWDEIRRRRNAAIEAKRAAGATKAQSAAVADDRQCAHEENGCRCTRAATTIIGAGLSRRGYCRQHIGLYED</sequence>
<evidence type="ECO:0000313" key="3">
    <source>
        <dbReference type="Proteomes" id="UP000571554"/>
    </source>
</evidence>
<protein>
    <recommendedName>
        <fullName evidence="4">Helix-turn-helix domain-containing protein</fullName>
    </recommendedName>
</protein>
<keyword evidence="3" id="KW-1185">Reference proteome</keyword>
<accession>A0A7W9WVS5</accession>
<dbReference type="Proteomes" id="UP000571554">
    <property type="component" value="Unassembled WGS sequence"/>
</dbReference>
<feature type="compositionally biased region" description="Low complexity" evidence="1">
    <location>
        <begin position="186"/>
        <end position="201"/>
    </location>
</feature>
<dbReference type="AlphaFoldDB" id="A0A7W9WVS5"/>
<dbReference type="EMBL" id="JACHBW010000016">
    <property type="protein sequence ID" value="MBB6105193.1"/>
    <property type="molecule type" value="Genomic_DNA"/>
</dbReference>
<gene>
    <name evidence="2" type="ORF">F4827_005059</name>
</gene>
<feature type="compositionally biased region" description="Basic and acidic residues" evidence="1">
    <location>
        <begin position="162"/>
        <end position="174"/>
    </location>
</feature>